<evidence type="ECO:0000256" key="9">
    <source>
        <dbReference type="ARBA" id="ARBA00022777"/>
    </source>
</evidence>
<evidence type="ECO:0000256" key="8">
    <source>
        <dbReference type="ARBA" id="ARBA00022741"/>
    </source>
</evidence>
<dbReference type="PANTHER" id="PTHR23117:SF13">
    <property type="entry name" value="GUANYLATE KINASE"/>
    <property type="match status" value="1"/>
</dbReference>
<feature type="binding site" evidence="19">
    <location>
        <position position="350"/>
    </location>
    <ligand>
        <name>S-adenosyl-L-methionine</name>
        <dbReference type="ChEBI" id="CHEBI:59789"/>
    </ligand>
</feature>
<sequence>MMMIKPIIISGPSGGGKSTILAKAMKEYPDAFAFSVSHTTRKPRDGELDGQHYYFVEKSEFERMIKDGEFLEHAQFGGNFYGTSKKAVQDICNSGKICVLDVELQGVRNFKKAQFEAKYIFVRPPSMEVLENRLRQRGTETDDSLEKRLKHAKEDLLAVENESTLFDVVVINEQLDKAYSDFLNAIRSELDVFIQKRSDKEMNMASSALKVFGETSTYLPPLPALRDFIKIYRLNADRALSQNYLMDMNLSRKMVRCAGDLKNCHVIEVGPGPGGITRAILEKPCLRLDVVELDRQFIPALEHLKHHAQDRMFIHRGDIMQTDVGGIWEEAAATKCDWMDQNPPFSLIGNLPFHISTPLIIKYLFLFNFMKNILRLMRSISDRTGPFAFGRVPMMFSFQLEVAKRMVAPLGSDFRSRIGLTCQNWAEPKIMFDIPGKCFTPQPEVSVAFVRLTPRLEPQIPVAFEVSNKVFRVLFHLRRKYLRKVVRLLYPEPMLDDMADDLLRHCRLDPTMVVPMLDMQNFAEIMPGLFLYDHREPVEMAELAKHPFPFPPVYRRPVDALERIENKGLNLNEFDAAFKETKFWRSKKEQQNKEKEERRRQELENQNNQIQTDHYYENPRRLNDKTPCRTGLEISVTTITKPESLPLGLGFW</sequence>
<dbReference type="EC" id="2.7.4.8" evidence="3"/>
<evidence type="ECO:0000256" key="3">
    <source>
        <dbReference type="ARBA" id="ARBA00012961"/>
    </source>
</evidence>
<evidence type="ECO:0000256" key="18">
    <source>
        <dbReference type="ARBA" id="ARBA00032809"/>
    </source>
</evidence>
<dbReference type="InterPro" id="IPR008145">
    <property type="entry name" value="GK/Ca_channel_bsu"/>
</dbReference>
<evidence type="ECO:0000256" key="12">
    <source>
        <dbReference type="ARBA" id="ARBA00022946"/>
    </source>
</evidence>
<dbReference type="GO" id="GO:0003723">
    <property type="term" value="F:RNA binding"/>
    <property type="evidence" value="ECO:0007669"/>
    <property type="project" value="UniProtKB-UniRule"/>
</dbReference>
<organism evidence="22 23">
    <name type="scientific">Meloidogyne floridensis</name>
    <dbReference type="NCBI Taxonomy" id="298350"/>
    <lineage>
        <taxon>Eukaryota</taxon>
        <taxon>Metazoa</taxon>
        <taxon>Ecdysozoa</taxon>
        <taxon>Nematoda</taxon>
        <taxon>Chromadorea</taxon>
        <taxon>Rhabditida</taxon>
        <taxon>Tylenchina</taxon>
        <taxon>Tylenchomorpha</taxon>
        <taxon>Tylenchoidea</taxon>
        <taxon>Meloidogynidae</taxon>
        <taxon>Meloidogyninae</taxon>
        <taxon>Meloidogyne</taxon>
    </lineage>
</organism>
<feature type="domain" description="Guanylate kinase-like" evidence="21">
    <location>
        <begin position="4"/>
        <end position="187"/>
    </location>
</feature>
<dbReference type="PROSITE" id="PS00856">
    <property type="entry name" value="GUANYLATE_KINASE_1"/>
    <property type="match status" value="1"/>
</dbReference>
<keyword evidence="12" id="KW-0809">Transit peptide</keyword>
<dbReference type="GO" id="GO:0004385">
    <property type="term" value="F:GMP kinase activity"/>
    <property type="evidence" value="ECO:0007669"/>
    <property type="project" value="UniProtKB-EC"/>
</dbReference>
<dbReference type="InterPro" id="IPR023165">
    <property type="entry name" value="rRNA_Ade_diMease-like_C"/>
</dbReference>
<evidence type="ECO:0000256" key="14">
    <source>
        <dbReference type="ARBA" id="ARBA00023128"/>
    </source>
</evidence>
<dbReference type="PANTHER" id="PTHR23117">
    <property type="entry name" value="GUANYLATE KINASE-RELATED"/>
    <property type="match status" value="1"/>
</dbReference>
<dbReference type="PROSITE" id="PS51689">
    <property type="entry name" value="SAM_RNA_A_N6_MT"/>
    <property type="match status" value="1"/>
</dbReference>
<protein>
    <recommendedName>
        <fullName evidence="3">guanylate kinase</fullName>
        <ecNumber evidence="3">2.7.4.8</ecNumber>
    </recommendedName>
    <alternativeName>
        <fullName evidence="16">Mitochondrial 12S rRNA dimethylase 1</fullName>
    </alternativeName>
    <alternativeName>
        <fullName evidence="17">Mitochondrial transcription factor B1</fullName>
    </alternativeName>
    <alternativeName>
        <fullName evidence="18">S-adenosylmethionine-6-N', N'-adenosyl(rRNA) dimethyltransferase 1</fullName>
    </alternativeName>
</protein>
<dbReference type="Proteomes" id="UP000887560">
    <property type="component" value="Unplaced"/>
</dbReference>
<accession>A0A915P4K8</accession>
<feature type="binding site" evidence="19">
    <location>
        <position position="318"/>
    </location>
    <ligand>
        <name>S-adenosyl-L-methionine</name>
        <dbReference type="ChEBI" id="CHEBI:59789"/>
    </ligand>
</feature>
<dbReference type="GO" id="GO:0005524">
    <property type="term" value="F:ATP binding"/>
    <property type="evidence" value="ECO:0007669"/>
    <property type="project" value="UniProtKB-KW"/>
</dbReference>
<comment type="similarity">
    <text evidence="19">Belongs to the class I-like SAM-binding methyltransferase superfamily. rRNA adenine N(6)-methyltransferase family.</text>
</comment>
<dbReference type="SMART" id="SM00650">
    <property type="entry name" value="rADc"/>
    <property type="match status" value="1"/>
</dbReference>
<dbReference type="InterPro" id="IPR020590">
    <property type="entry name" value="Guanylate_kinase_CS"/>
</dbReference>
<evidence type="ECO:0000256" key="20">
    <source>
        <dbReference type="SAM" id="MobiDB-lite"/>
    </source>
</evidence>
<evidence type="ECO:0000256" key="4">
    <source>
        <dbReference type="ARBA" id="ARBA00022552"/>
    </source>
</evidence>
<evidence type="ECO:0000256" key="2">
    <source>
        <dbReference type="ARBA" id="ARBA00005790"/>
    </source>
</evidence>
<reference evidence="23" key="1">
    <citation type="submission" date="2022-11" db="UniProtKB">
        <authorList>
            <consortium name="WormBaseParasite"/>
        </authorList>
    </citation>
    <scope>IDENTIFICATION</scope>
</reference>
<feature type="region of interest" description="Disordered" evidence="20">
    <location>
        <begin position="585"/>
        <end position="613"/>
    </location>
</feature>
<dbReference type="SUPFAM" id="SSF53335">
    <property type="entry name" value="S-adenosyl-L-methionine-dependent methyltransferases"/>
    <property type="match status" value="1"/>
</dbReference>
<feature type="binding site" evidence="19">
    <location>
        <position position="245"/>
    </location>
    <ligand>
        <name>S-adenosyl-L-methionine</name>
        <dbReference type="ChEBI" id="CHEBI:59789"/>
    </ligand>
</feature>
<keyword evidence="14" id="KW-0496">Mitochondrion</keyword>
<keyword evidence="9" id="KW-0418">Kinase</keyword>
<evidence type="ECO:0000256" key="17">
    <source>
        <dbReference type="ARBA" id="ARBA00031610"/>
    </source>
</evidence>
<dbReference type="FunFam" id="3.40.50.150:FF:000109">
    <property type="entry name" value="rRNA adenine N(6)-methyltransferase"/>
    <property type="match status" value="1"/>
</dbReference>
<dbReference type="Gene3D" id="3.40.50.150">
    <property type="entry name" value="Vaccinia Virus protein VP39"/>
    <property type="match status" value="1"/>
</dbReference>
<dbReference type="Gene3D" id="3.40.50.300">
    <property type="entry name" value="P-loop containing nucleotide triphosphate hydrolases"/>
    <property type="match status" value="1"/>
</dbReference>
<feature type="binding site" evidence="19">
    <location>
        <position position="270"/>
    </location>
    <ligand>
        <name>S-adenosyl-L-methionine</name>
        <dbReference type="ChEBI" id="CHEBI:59789"/>
    </ligand>
</feature>
<evidence type="ECO:0000256" key="5">
    <source>
        <dbReference type="ARBA" id="ARBA00022603"/>
    </source>
</evidence>
<evidence type="ECO:0000256" key="19">
    <source>
        <dbReference type="PROSITE-ProRule" id="PRU01026"/>
    </source>
</evidence>
<evidence type="ECO:0000256" key="11">
    <source>
        <dbReference type="ARBA" id="ARBA00022884"/>
    </source>
</evidence>
<dbReference type="Pfam" id="PF00625">
    <property type="entry name" value="Guanylate_kin"/>
    <property type="match status" value="1"/>
</dbReference>
<keyword evidence="6 19" id="KW-0808">Transferase</keyword>
<dbReference type="InterPro" id="IPR001737">
    <property type="entry name" value="KsgA/Erm"/>
</dbReference>
<dbReference type="GO" id="GO:0000179">
    <property type="term" value="F:rRNA (adenine-N6,N6-)-dimethyltransferase activity"/>
    <property type="evidence" value="ECO:0007669"/>
    <property type="project" value="UniProtKB-UniRule"/>
</dbReference>
<keyword evidence="13" id="KW-0805">Transcription regulation</keyword>
<dbReference type="GO" id="GO:0005829">
    <property type="term" value="C:cytosol"/>
    <property type="evidence" value="ECO:0007669"/>
    <property type="project" value="TreeGrafter"/>
</dbReference>
<dbReference type="HAMAP" id="MF_00328">
    <property type="entry name" value="Guanylate_kinase"/>
    <property type="match status" value="1"/>
</dbReference>
<keyword evidence="11 19" id="KW-0694">RNA-binding</keyword>
<evidence type="ECO:0000256" key="16">
    <source>
        <dbReference type="ARBA" id="ARBA00029705"/>
    </source>
</evidence>
<dbReference type="InterPro" id="IPR017665">
    <property type="entry name" value="Guanylate_kinase"/>
</dbReference>
<dbReference type="PROSITE" id="PS01131">
    <property type="entry name" value="RRNA_A_DIMETH"/>
    <property type="match status" value="1"/>
</dbReference>
<comment type="subcellular location">
    <subcellularLocation>
        <location evidence="1">Mitochondrion</location>
    </subcellularLocation>
</comment>
<proteinExistence type="inferred from homology"/>
<keyword evidence="5 19" id="KW-0489">Methyltransferase</keyword>
<dbReference type="InterPro" id="IPR027417">
    <property type="entry name" value="P-loop_NTPase"/>
</dbReference>
<name>A0A915P4K8_9BILA</name>
<feature type="binding site" evidence="19">
    <location>
        <position position="243"/>
    </location>
    <ligand>
        <name>S-adenosyl-L-methionine</name>
        <dbReference type="ChEBI" id="CHEBI:59789"/>
    </ligand>
</feature>
<evidence type="ECO:0000313" key="23">
    <source>
        <dbReference type="WBParaSite" id="scf7180000422444.g8982"/>
    </source>
</evidence>
<evidence type="ECO:0000313" key="22">
    <source>
        <dbReference type="Proteomes" id="UP000887560"/>
    </source>
</evidence>
<dbReference type="PROSITE" id="PS50052">
    <property type="entry name" value="GUANYLATE_KINASE_2"/>
    <property type="match status" value="1"/>
</dbReference>
<dbReference type="CDD" id="cd00071">
    <property type="entry name" value="GMPK"/>
    <property type="match status" value="1"/>
</dbReference>
<dbReference type="InterPro" id="IPR020598">
    <property type="entry name" value="rRNA_Ade_methylase_Trfase_N"/>
</dbReference>
<dbReference type="GO" id="GO:0005739">
    <property type="term" value="C:mitochondrion"/>
    <property type="evidence" value="ECO:0007669"/>
    <property type="project" value="UniProtKB-SubCell"/>
</dbReference>
<feature type="binding site" evidence="19">
    <location>
        <position position="292"/>
    </location>
    <ligand>
        <name>S-adenosyl-L-methionine</name>
        <dbReference type="ChEBI" id="CHEBI:59789"/>
    </ligand>
</feature>
<keyword evidence="7 19" id="KW-0949">S-adenosyl-L-methionine</keyword>
<keyword evidence="15" id="KW-0804">Transcription</keyword>
<dbReference type="Gene3D" id="1.10.8.100">
    <property type="entry name" value="Ribosomal RNA adenine dimethylase-like, domain 2"/>
    <property type="match status" value="1"/>
</dbReference>
<dbReference type="Pfam" id="PF00398">
    <property type="entry name" value="RrnaAD"/>
    <property type="match status" value="1"/>
</dbReference>
<dbReference type="AlphaFoldDB" id="A0A915P4K8"/>
<dbReference type="WBParaSite" id="scf7180000422444.g8982">
    <property type="protein sequence ID" value="scf7180000422444.g8982"/>
    <property type="gene ID" value="scf7180000422444.g8982"/>
</dbReference>
<evidence type="ECO:0000256" key="1">
    <source>
        <dbReference type="ARBA" id="ARBA00004173"/>
    </source>
</evidence>
<keyword evidence="22" id="KW-1185">Reference proteome</keyword>
<dbReference type="SUPFAM" id="SSF52540">
    <property type="entry name" value="P-loop containing nucleoside triphosphate hydrolases"/>
    <property type="match status" value="1"/>
</dbReference>
<keyword evidence="10" id="KW-0067">ATP-binding</keyword>
<dbReference type="SMART" id="SM00072">
    <property type="entry name" value="GuKc"/>
    <property type="match status" value="1"/>
</dbReference>
<evidence type="ECO:0000259" key="21">
    <source>
        <dbReference type="PROSITE" id="PS50052"/>
    </source>
</evidence>
<evidence type="ECO:0000256" key="13">
    <source>
        <dbReference type="ARBA" id="ARBA00023015"/>
    </source>
</evidence>
<dbReference type="NCBIfam" id="TIGR03263">
    <property type="entry name" value="guanyl_kin"/>
    <property type="match status" value="1"/>
</dbReference>
<feature type="compositionally biased region" description="Basic and acidic residues" evidence="20">
    <location>
        <begin position="585"/>
        <end position="603"/>
    </location>
</feature>
<evidence type="ECO:0000256" key="15">
    <source>
        <dbReference type="ARBA" id="ARBA00023163"/>
    </source>
</evidence>
<comment type="similarity">
    <text evidence="2">Belongs to the guanylate kinase family.</text>
</comment>
<keyword evidence="8" id="KW-0547">Nucleotide-binding</keyword>
<dbReference type="InterPro" id="IPR029063">
    <property type="entry name" value="SAM-dependent_MTases_sf"/>
</dbReference>
<evidence type="ECO:0000256" key="10">
    <source>
        <dbReference type="ARBA" id="ARBA00022840"/>
    </source>
</evidence>
<evidence type="ECO:0000256" key="7">
    <source>
        <dbReference type="ARBA" id="ARBA00022691"/>
    </source>
</evidence>
<evidence type="ECO:0000256" key="6">
    <source>
        <dbReference type="ARBA" id="ARBA00022679"/>
    </source>
</evidence>
<dbReference type="InterPro" id="IPR020596">
    <property type="entry name" value="rRNA_Ade_Mease_Trfase_CS"/>
</dbReference>
<dbReference type="InterPro" id="IPR008144">
    <property type="entry name" value="Guanylate_kin-like_dom"/>
</dbReference>
<dbReference type="FunFam" id="3.40.50.300:FF:000776">
    <property type="entry name" value="Guanylate kinase 2"/>
    <property type="match status" value="1"/>
</dbReference>
<keyword evidence="4" id="KW-0698">rRNA processing</keyword>